<dbReference type="Proteomes" id="UP000560000">
    <property type="component" value="Unassembled WGS sequence"/>
</dbReference>
<dbReference type="RefSeq" id="WP_052394678.1">
    <property type="nucleotide sequence ID" value="NZ_JACHET010000001.1"/>
</dbReference>
<name>A0A841KJA3_9GAMM</name>
<reference evidence="1 2" key="1">
    <citation type="submission" date="2020-08" db="EMBL/GenBank/DDBJ databases">
        <title>Genomic Encyclopedia of Type Strains, Phase IV (KMG-IV): sequencing the most valuable type-strain genomes for metagenomic binning, comparative biology and taxonomic classification.</title>
        <authorList>
            <person name="Goeker M."/>
        </authorList>
    </citation>
    <scope>NUCLEOTIDE SEQUENCE [LARGE SCALE GENOMIC DNA]</scope>
    <source>
        <strain evidence="1 2">DSM 107085</strain>
    </source>
</reference>
<gene>
    <name evidence="1" type="ORF">HNQ86_001382</name>
</gene>
<dbReference type="EMBL" id="JACHET010000001">
    <property type="protein sequence ID" value="MBB6184037.1"/>
    <property type="molecule type" value="Genomic_DNA"/>
</dbReference>
<proteinExistence type="predicted"/>
<organism evidence="1 2">
    <name type="scientific">Oleiagrimonas soli</name>
    <dbReference type="NCBI Taxonomy" id="1543381"/>
    <lineage>
        <taxon>Bacteria</taxon>
        <taxon>Pseudomonadati</taxon>
        <taxon>Pseudomonadota</taxon>
        <taxon>Gammaproteobacteria</taxon>
        <taxon>Lysobacterales</taxon>
        <taxon>Rhodanobacteraceae</taxon>
        <taxon>Oleiagrimonas</taxon>
    </lineage>
</organism>
<dbReference type="AlphaFoldDB" id="A0A841KJA3"/>
<evidence type="ECO:0000313" key="1">
    <source>
        <dbReference type="EMBL" id="MBB6184037.1"/>
    </source>
</evidence>
<dbReference type="Pfam" id="PF11743">
    <property type="entry name" value="DUF3301"/>
    <property type="match status" value="1"/>
</dbReference>
<comment type="caution">
    <text evidence="1">The sequence shown here is derived from an EMBL/GenBank/DDBJ whole genome shotgun (WGS) entry which is preliminary data.</text>
</comment>
<accession>A0A841KJA3</accession>
<dbReference type="OrthoDB" id="5959530at2"/>
<dbReference type="InterPro" id="IPR021732">
    <property type="entry name" value="DUF3301"/>
</dbReference>
<evidence type="ECO:0008006" key="3">
    <source>
        <dbReference type="Google" id="ProtNLM"/>
    </source>
</evidence>
<evidence type="ECO:0000313" key="2">
    <source>
        <dbReference type="Proteomes" id="UP000560000"/>
    </source>
</evidence>
<protein>
    <recommendedName>
        <fullName evidence="3">DUF3301 domain-containing protein</fullName>
    </recommendedName>
</protein>
<sequence>MTYEWLFLLALMAVIGLWLSAMRSRELALRAARSICKAQSVQLLDESVGLSGLRLRRGEGLPQWMLRYAFEVSLNGQDRHAGHLWMVSGRVVDLHTEWPTPEASAGAETQVVDLMQRVRRLH</sequence>